<gene>
    <name evidence="2" type="ORF">EVAR_4557_1</name>
</gene>
<keyword evidence="3" id="KW-1185">Reference proteome</keyword>
<dbReference type="EMBL" id="BGZK01000022">
    <property type="protein sequence ID" value="GBP06409.1"/>
    <property type="molecule type" value="Genomic_DNA"/>
</dbReference>
<comment type="caution">
    <text evidence="2">The sequence shown here is derived from an EMBL/GenBank/DDBJ whole genome shotgun (WGS) entry which is preliminary data.</text>
</comment>
<dbReference type="AlphaFoldDB" id="A0A4C1SW52"/>
<dbReference type="Proteomes" id="UP000299102">
    <property type="component" value="Unassembled WGS sequence"/>
</dbReference>
<accession>A0A4C1SW52</accession>
<evidence type="ECO:0000313" key="3">
    <source>
        <dbReference type="Proteomes" id="UP000299102"/>
    </source>
</evidence>
<evidence type="ECO:0000313" key="2">
    <source>
        <dbReference type="EMBL" id="GBP06409.1"/>
    </source>
</evidence>
<evidence type="ECO:0000256" key="1">
    <source>
        <dbReference type="SAM" id="MobiDB-lite"/>
    </source>
</evidence>
<feature type="region of interest" description="Disordered" evidence="1">
    <location>
        <begin position="30"/>
        <end position="49"/>
    </location>
</feature>
<proteinExistence type="predicted"/>
<reference evidence="2 3" key="1">
    <citation type="journal article" date="2019" name="Commun. Biol.">
        <title>The bagworm genome reveals a unique fibroin gene that provides high tensile strength.</title>
        <authorList>
            <person name="Kono N."/>
            <person name="Nakamura H."/>
            <person name="Ohtoshi R."/>
            <person name="Tomita M."/>
            <person name="Numata K."/>
            <person name="Arakawa K."/>
        </authorList>
    </citation>
    <scope>NUCLEOTIDE SEQUENCE [LARGE SCALE GENOMIC DNA]</scope>
</reference>
<sequence>MVDDEYPRYTMNSYKNKWFNLTSTGRRWLGSQGSAGSEGIRSSIPTTTESTDDFLTNHPNVSTRPSINRLIRHNGVCNIRWPTNVWYDAWGGGAIQSKRGPVRDKLVPISSVYITAARAQQYL</sequence>
<name>A0A4C1SW52_EUMVA</name>
<protein>
    <submittedName>
        <fullName evidence="2">Uncharacterized protein</fullName>
    </submittedName>
</protein>
<organism evidence="2 3">
    <name type="scientific">Eumeta variegata</name>
    <name type="common">Bagworm moth</name>
    <name type="synonym">Eumeta japonica</name>
    <dbReference type="NCBI Taxonomy" id="151549"/>
    <lineage>
        <taxon>Eukaryota</taxon>
        <taxon>Metazoa</taxon>
        <taxon>Ecdysozoa</taxon>
        <taxon>Arthropoda</taxon>
        <taxon>Hexapoda</taxon>
        <taxon>Insecta</taxon>
        <taxon>Pterygota</taxon>
        <taxon>Neoptera</taxon>
        <taxon>Endopterygota</taxon>
        <taxon>Lepidoptera</taxon>
        <taxon>Glossata</taxon>
        <taxon>Ditrysia</taxon>
        <taxon>Tineoidea</taxon>
        <taxon>Psychidae</taxon>
        <taxon>Oiketicinae</taxon>
        <taxon>Eumeta</taxon>
    </lineage>
</organism>